<feature type="transmembrane region" description="Helical" evidence="7">
    <location>
        <begin position="95"/>
        <end position="113"/>
    </location>
</feature>
<sequence>MKKFYDVEEKVPLLQGIPLSLQHLFAMFGSTVLVPFLLHVNPATALFMNGIGTILYLIICKGKLPAYLGSSFAFISPVLAVLATSGLSYGDAQGGFIAFGLSFIILSFVVGKLGTAWIDIILPPAAMGAVVAVIGLELAPLALDMSGFISDTMQSQGIPNELAMITSVFTLAVAILASVIGRGFLSVIPVLIGVIAGYIMAFCLGIVDWSGVEAASWVQVPTFYEPTFNIHAIMIIMPALFVVFAEHIGHVVVTSSIVDRDLIKNPGLNRSLFADGVSNVLSGFVGSTPNTTYGENMGVMAITRVYSVWVIGGAAVFAILFSFIGKIAAIIHAIPVPVMGGISVLLFGVIACSGIRMIIEKKVDYTSTKNMILTAVTMISGLSGAAVNIGPVQLKGMGLAVVCGMILSLSFYVFGKLGIANKE</sequence>
<comment type="subcellular location">
    <subcellularLocation>
        <location evidence="1">Membrane</location>
        <topology evidence="1">Multi-pass membrane protein</topology>
    </subcellularLocation>
</comment>
<feature type="transmembrane region" description="Helical" evidence="7">
    <location>
        <begin position="371"/>
        <end position="390"/>
    </location>
</feature>
<dbReference type="InterPro" id="IPR006042">
    <property type="entry name" value="Xan_ur_permease"/>
</dbReference>
<dbReference type="RefSeq" id="WP_117975893.1">
    <property type="nucleotide sequence ID" value="NZ_QRST01000001.1"/>
</dbReference>
<feature type="transmembrane region" description="Helical" evidence="7">
    <location>
        <begin position="40"/>
        <end position="59"/>
    </location>
</feature>
<evidence type="ECO:0000256" key="1">
    <source>
        <dbReference type="ARBA" id="ARBA00004141"/>
    </source>
</evidence>
<proteinExistence type="inferred from homology"/>
<dbReference type="PROSITE" id="PS01116">
    <property type="entry name" value="XANTH_URACIL_PERMASE"/>
    <property type="match status" value="1"/>
</dbReference>
<keyword evidence="3" id="KW-0813">Transport</keyword>
<evidence type="ECO:0000256" key="3">
    <source>
        <dbReference type="ARBA" id="ARBA00022448"/>
    </source>
</evidence>
<evidence type="ECO:0000256" key="2">
    <source>
        <dbReference type="ARBA" id="ARBA00008821"/>
    </source>
</evidence>
<feature type="transmembrane region" description="Helical" evidence="7">
    <location>
        <begin position="120"/>
        <end position="142"/>
    </location>
</feature>
<evidence type="ECO:0000313" key="9">
    <source>
        <dbReference type="Proteomes" id="UP000284662"/>
    </source>
</evidence>
<gene>
    <name evidence="8" type="ORF">DWZ11_00025</name>
</gene>
<evidence type="ECO:0000256" key="6">
    <source>
        <dbReference type="ARBA" id="ARBA00023136"/>
    </source>
</evidence>
<dbReference type="InterPro" id="IPR006043">
    <property type="entry name" value="NCS2"/>
</dbReference>
<protein>
    <submittedName>
        <fullName evidence="8">Uracil permease</fullName>
    </submittedName>
</protein>
<feature type="transmembrane region" description="Helical" evidence="7">
    <location>
        <begin position="227"/>
        <end position="245"/>
    </location>
</feature>
<comment type="similarity">
    <text evidence="2">Belongs to the nucleobase:cation symporter-2 (NCS2) (TC 2.A.40) family.</text>
</comment>
<dbReference type="EMBL" id="QRST01000001">
    <property type="protein sequence ID" value="RGQ08280.1"/>
    <property type="molecule type" value="Genomic_DNA"/>
</dbReference>
<dbReference type="AlphaFoldDB" id="A0A411ZZR3"/>
<evidence type="ECO:0000256" key="5">
    <source>
        <dbReference type="ARBA" id="ARBA00022989"/>
    </source>
</evidence>
<comment type="caution">
    <text evidence="8">The sequence shown here is derived from an EMBL/GenBank/DDBJ whole genome shotgun (WGS) entry which is preliminary data.</text>
</comment>
<feature type="transmembrane region" description="Helical" evidence="7">
    <location>
        <begin position="340"/>
        <end position="359"/>
    </location>
</feature>
<dbReference type="Pfam" id="PF00860">
    <property type="entry name" value="Xan_ur_permease"/>
    <property type="match status" value="1"/>
</dbReference>
<dbReference type="PANTHER" id="PTHR42810:SF2">
    <property type="entry name" value="PURINE PERMEASE C1399.01C-RELATED"/>
    <property type="match status" value="1"/>
</dbReference>
<evidence type="ECO:0000256" key="7">
    <source>
        <dbReference type="SAM" id="Phobius"/>
    </source>
</evidence>
<dbReference type="GO" id="GO:0005886">
    <property type="term" value="C:plasma membrane"/>
    <property type="evidence" value="ECO:0007669"/>
    <property type="project" value="TreeGrafter"/>
</dbReference>
<dbReference type="Proteomes" id="UP000284662">
    <property type="component" value="Unassembled WGS sequence"/>
</dbReference>
<reference evidence="8 9" key="1">
    <citation type="submission" date="2018-08" db="EMBL/GenBank/DDBJ databases">
        <title>A genome reference for cultivated species of the human gut microbiota.</title>
        <authorList>
            <person name="Zou Y."/>
            <person name="Xue W."/>
            <person name="Luo G."/>
        </authorList>
    </citation>
    <scope>NUCLEOTIDE SEQUENCE [LARGE SCALE GENOMIC DNA]</scope>
    <source>
        <strain evidence="8 9">AF29-2</strain>
    </source>
</reference>
<feature type="transmembrane region" description="Helical" evidence="7">
    <location>
        <begin position="396"/>
        <end position="414"/>
    </location>
</feature>
<organism evidence="8 9">
    <name type="scientific">Megamonas rupellensis</name>
    <dbReference type="NCBI Taxonomy" id="491921"/>
    <lineage>
        <taxon>Bacteria</taxon>
        <taxon>Bacillati</taxon>
        <taxon>Bacillota</taxon>
        <taxon>Negativicutes</taxon>
        <taxon>Selenomonadales</taxon>
        <taxon>Selenomonadaceae</taxon>
        <taxon>Megamonas</taxon>
    </lineage>
</organism>
<evidence type="ECO:0000256" key="4">
    <source>
        <dbReference type="ARBA" id="ARBA00022692"/>
    </source>
</evidence>
<dbReference type="NCBIfam" id="NF007995">
    <property type="entry name" value="PRK10720.1"/>
    <property type="match status" value="1"/>
</dbReference>
<name>A0A411ZZR3_9FIRM</name>
<accession>A0A411ZZR3</accession>
<evidence type="ECO:0000313" key="8">
    <source>
        <dbReference type="EMBL" id="RGQ08280.1"/>
    </source>
</evidence>
<dbReference type="GO" id="GO:0042907">
    <property type="term" value="F:xanthine transmembrane transporter activity"/>
    <property type="evidence" value="ECO:0007669"/>
    <property type="project" value="TreeGrafter"/>
</dbReference>
<feature type="transmembrane region" description="Helical" evidence="7">
    <location>
        <begin position="66"/>
        <end position="89"/>
    </location>
</feature>
<feature type="transmembrane region" description="Helical" evidence="7">
    <location>
        <begin position="162"/>
        <end position="180"/>
    </location>
</feature>
<keyword evidence="6 7" id="KW-0472">Membrane</keyword>
<feature type="transmembrane region" description="Helical" evidence="7">
    <location>
        <begin position="187"/>
        <end position="207"/>
    </location>
</feature>
<dbReference type="NCBIfam" id="TIGR00801">
    <property type="entry name" value="ncs2"/>
    <property type="match status" value="1"/>
</dbReference>
<feature type="transmembrane region" description="Helical" evidence="7">
    <location>
        <begin position="306"/>
        <end position="334"/>
    </location>
</feature>
<keyword evidence="4 7" id="KW-0812">Transmembrane</keyword>
<dbReference type="PANTHER" id="PTHR42810">
    <property type="entry name" value="PURINE PERMEASE C1399.01C-RELATED"/>
    <property type="match status" value="1"/>
</dbReference>
<keyword evidence="5 7" id="KW-1133">Transmembrane helix</keyword>